<keyword evidence="3" id="KW-1185">Reference proteome</keyword>
<protein>
    <recommendedName>
        <fullName evidence="4">Helix-turn-helix protein</fullName>
    </recommendedName>
</protein>
<gene>
    <name evidence="2" type="ORF">FHX81_3013</name>
</gene>
<name>A0A543JCU8_9PSEU</name>
<dbReference type="AlphaFoldDB" id="A0A543JCU8"/>
<evidence type="ECO:0000256" key="1">
    <source>
        <dbReference type="SAM" id="Coils"/>
    </source>
</evidence>
<feature type="coiled-coil region" evidence="1">
    <location>
        <begin position="95"/>
        <end position="125"/>
    </location>
</feature>
<evidence type="ECO:0000313" key="2">
    <source>
        <dbReference type="EMBL" id="TQM80669.1"/>
    </source>
</evidence>
<reference evidence="2 3" key="1">
    <citation type="submission" date="2019-06" db="EMBL/GenBank/DDBJ databases">
        <title>Sequencing the genomes of 1000 actinobacteria strains.</title>
        <authorList>
            <person name="Klenk H.-P."/>
        </authorList>
    </citation>
    <scope>NUCLEOTIDE SEQUENCE [LARGE SCALE GENOMIC DNA]</scope>
    <source>
        <strain evidence="2 3">DSM 45456</strain>
    </source>
</reference>
<proteinExistence type="predicted"/>
<dbReference type="InterPro" id="IPR010982">
    <property type="entry name" value="Lambda_DNA-bd_dom_sf"/>
</dbReference>
<dbReference type="Proteomes" id="UP000316628">
    <property type="component" value="Unassembled WGS sequence"/>
</dbReference>
<dbReference type="OrthoDB" id="5186342at2"/>
<evidence type="ECO:0000313" key="3">
    <source>
        <dbReference type="Proteomes" id="UP000316628"/>
    </source>
</evidence>
<evidence type="ECO:0008006" key="4">
    <source>
        <dbReference type="Google" id="ProtNLM"/>
    </source>
</evidence>
<dbReference type="GO" id="GO:0003677">
    <property type="term" value="F:DNA binding"/>
    <property type="evidence" value="ECO:0007669"/>
    <property type="project" value="InterPro"/>
</dbReference>
<accession>A0A543JCU8</accession>
<dbReference type="Gene3D" id="1.10.260.40">
    <property type="entry name" value="lambda repressor-like DNA-binding domains"/>
    <property type="match status" value="1"/>
</dbReference>
<keyword evidence="1" id="KW-0175">Coiled coil</keyword>
<dbReference type="RefSeq" id="WP_141978738.1">
    <property type="nucleotide sequence ID" value="NZ_VFPP01000001.1"/>
</dbReference>
<sequence length="142" mass="15882">MTGDWAAVAQAINQRMAELDISQRELTDRSGVSKAIVGELQNNSTQRRRSRRTLEALSTALDWHPGHLTAVLAGHLPPRQGEPTPRGDDDIPGRLAVIEHQLREIRQQLDSVETLSDRVDQLSENVTKMLAFVESNLNRPSR</sequence>
<comment type="caution">
    <text evidence="2">The sequence shown here is derived from an EMBL/GenBank/DDBJ whole genome shotgun (WGS) entry which is preliminary data.</text>
</comment>
<dbReference type="EMBL" id="VFPP01000001">
    <property type="protein sequence ID" value="TQM80669.1"/>
    <property type="molecule type" value="Genomic_DNA"/>
</dbReference>
<organism evidence="2 3">
    <name type="scientific">Saccharothrix saharensis</name>
    <dbReference type="NCBI Taxonomy" id="571190"/>
    <lineage>
        <taxon>Bacteria</taxon>
        <taxon>Bacillati</taxon>
        <taxon>Actinomycetota</taxon>
        <taxon>Actinomycetes</taxon>
        <taxon>Pseudonocardiales</taxon>
        <taxon>Pseudonocardiaceae</taxon>
        <taxon>Saccharothrix</taxon>
    </lineage>
</organism>
<dbReference type="SUPFAM" id="SSF47413">
    <property type="entry name" value="lambda repressor-like DNA-binding domains"/>
    <property type="match status" value="1"/>
</dbReference>